<dbReference type="RefSeq" id="WP_379984450.1">
    <property type="nucleotide sequence ID" value="NZ_JADIKD010000012.1"/>
</dbReference>
<reference evidence="1 2" key="1">
    <citation type="submission" date="2020-10" db="EMBL/GenBank/DDBJ databases">
        <title>Phylogeny of dyella-like bacteria.</title>
        <authorList>
            <person name="Fu J."/>
        </authorList>
    </citation>
    <scope>NUCLEOTIDE SEQUENCE [LARGE SCALE GENOMIC DNA]</scope>
    <source>
        <strain evidence="1 2">BB4</strain>
    </source>
</reference>
<evidence type="ECO:0008006" key="3">
    <source>
        <dbReference type="Google" id="ProtNLM"/>
    </source>
</evidence>
<proteinExistence type="predicted"/>
<protein>
    <recommendedName>
        <fullName evidence="3">DUF2188 domain-containing protein</fullName>
    </recommendedName>
</protein>
<dbReference type="Proteomes" id="UP001620408">
    <property type="component" value="Unassembled WGS sequence"/>
</dbReference>
<evidence type="ECO:0000313" key="2">
    <source>
        <dbReference type="Proteomes" id="UP001620408"/>
    </source>
</evidence>
<gene>
    <name evidence="1" type="ORF">ISS97_19760</name>
</gene>
<organism evidence="1 2">
    <name type="scientific">Dyella koreensis</name>
    <dbReference type="NCBI Taxonomy" id="311235"/>
    <lineage>
        <taxon>Bacteria</taxon>
        <taxon>Pseudomonadati</taxon>
        <taxon>Pseudomonadota</taxon>
        <taxon>Gammaproteobacteria</taxon>
        <taxon>Lysobacterales</taxon>
        <taxon>Rhodanobacteraceae</taxon>
        <taxon>Dyella</taxon>
    </lineage>
</organism>
<keyword evidence="2" id="KW-1185">Reference proteome</keyword>
<accession>A0ABW8K9F6</accession>
<name>A0ABW8K9F6_9GAMM</name>
<comment type="caution">
    <text evidence="1">The sequence shown here is derived from an EMBL/GenBank/DDBJ whole genome shotgun (WGS) entry which is preliminary data.</text>
</comment>
<evidence type="ECO:0000313" key="1">
    <source>
        <dbReference type="EMBL" id="MFK2919509.1"/>
    </source>
</evidence>
<dbReference type="EMBL" id="JADIKD010000012">
    <property type="protein sequence ID" value="MFK2919509.1"/>
    <property type="molecule type" value="Genomic_DNA"/>
</dbReference>
<sequence length="81" mass="9067">MNEHTRNTDAGARAGIYSIREDHNGRWILWSDDQVVSAGLRLGPAIKLARLLVREQREKDQVGSKIELVSCGHTIDVDDRG</sequence>